<feature type="domain" description="SpaA-like prealbumin fold" evidence="5">
    <location>
        <begin position="706"/>
        <end position="800"/>
    </location>
</feature>
<dbReference type="Pfam" id="PF17802">
    <property type="entry name" value="SpaA"/>
    <property type="match status" value="8"/>
</dbReference>
<organism evidence="7 8">
    <name type="scientific">Coprobacillus cateniformis</name>
    <dbReference type="NCBI Taxonomy" id="100884"/>
    <lineage>
        <taxon>Bacteria</taxon>
        <taxon>Bacillati</taxon>
        <taxon>Bacillota</taxon>
        <taxon>Erysipelotrichia</taxon>
        <taxon>Erysipelotrichales</taxon>
        <taxon>Coprobacillaceae</taxon>
        <taxon>Coprobacillus</taxon>
    </lineage>
</organism>
<reference evidence="7 8" key="1">
    <citation type="submission" date="2010-12" db="EMBL/GenBank/DDBJ databases">
        <title>The Genome Sequence of Coprobacillus sp. strain 29_1.</title>
        <authorList>
            <consortium name="The Broad Institute Genome Sequencing Platform"/>
            <person name="Earl A."/>
            <person name="Ward D."/>
            <person name="Feldgarden M."/>
            <person name="Gevers D."/>
            <person name="Daigneault M."/>
            <person name="Sibley C.D."/>
            <person name="White A."/>
            <person name="Strauss J."/>
            <person name="Allen-Vercoe E."/>
            <person name="Young S.K."/>
            <person name="Zeng Q."/>
            <person name="Gargeya S."/>
            <person name="Fitzgerald M."/>
            <person name="Haas B."/>
            <person name="Abouelleil A."/>
            <person name="Alvarado L."/>
            <person name="Arachchi H.M."/>
            <person name="Berlin A."/>
            <person name="Brown A."/>
            <person name="Chapman S.B."/>
            <person name="Chen Z."/>
            <person name="Dunbar C."/>
            <person name="Freedman E."/>
            <person name="Gearin G."/>
            <person name="Gellesch M."/>
            <person name="Goldberg J."/>
            <person name="Griggs A."/>
            <person name="Gujja S."/>
            <person name="Heilman E."/>
            <person name="Heiman D."/>
            <person name="Howarth C."/>
            <person name="Larson L."/>
            <person name="Lui A."/>
            <person name="MacDonald P.J.P."/>
            <person name="Mehta T."/>
            <person name="Montmayeur A."/>
            <person name="Murphy C."/>
            <person name="Neiman D."/>
            <person name="Pearson M."/>
            <person name="Priest M."/>
            <person name="Roberts A."/>
            <person name="Saif S."/>
            <person name="Shea T."/>
            <person name="Shenoy N."/>
            <person name="Sisk P."/>
            <person name="Stolte C."/>
            <person name="Sykes S."/>
            <person name="White J."/>
            <person name="Yandava C."/>
            <person name="Nusbaum C."/>
            <person name="Birren B."/>
        </authorList>
    </citation>
    <scope>NUCLEOTIDE SEQUENCE [LARGE SCALE GENOMIC DNA]</scope>
    <source>
        <strain evidence="7 8">29_1</strain>
    </source>
</reference>
<gene>
    <name evidence="7" type="ORF">HMPREF9488_00817</name>
</gene>
<dbReference type="Gene3D" id="2.60.40.10">
    <property type="entry name" value="Immunoglobulins"/>
    <property type="match status" value="8"/>
</dbReference>
<evidence type="ECO:0000313" key="8">
    <source>
        <dbReference type="Proteomes" id="UP000003157"/>
    </source>
</evidence>
<evidence type="ECO:0000256" key="3">
    <source>
        <dbReference type="ARBA" id="ARBA00022729"/>
    </source>
</evidence>
<dbReference type="HOGENOM" id="CLU_269691_0_0_9"/>
<name>E7G7S9_9FIRM</name>
<dbReference type="InterPro" id="IPR046751">
    <property type="entry name" value="TED_2"/>
</dbReference>
<feature type="transmembrane region" description="Helical" evidence="4">
    <location>
        <begin position="1188"/>
        <end position="1207"/>
    </location>
</feature>
<keyword evidence="4" id="KW-1133">Transmembrane helix</keyword>
<keyword evidence="4" id="KW-0812">Transmembrane</keyword>
<dbReference type="EMBL" id="ADKX01000012">
    <property type="protein sequence ID" value="EFW05850.1"/>
    <property type="molecule type" value="Genomic_DNA"/>
</dbReference>
<dbReference type="RefSeq" id="WP_008787933.1">
    <property type="nucleotide sequence ID" value="NZ_AKCB01000001.1"/>
</dbReference>
<keyword evidence="4" id="KW-0472">Membrane</keyword>
<feature type="domain" description="Thioester" evidence="6">
    <location>
        <begin position="44"/>
        <end position="138"/>
    </location>
</feature>
<evidence type="ECO:0000259" key="6">
    <source>
        <dbReference type="Pfam" id="PF20610"/>
    </source>
</evidence>
<dbReference type="SUPFAM" id="SSF49478">
    <property type="entry name" value="Cna protein B-type domain"/>
    <property type="match status" value="1"/>
</dbReference>
<evidence type="ECO:0008006" key="9">
    <source>
        <dbReference type="Google" id="ProtNLM"/>
    </source>
</evidence>
<dbReference type="AlphaFoldDB" id="E7G7S9"/>
<dbReference type="PANTHER" id="PTHR36108">
    <property type="entry name" value="COLOSSIN-B-RELATED"/>
    <property type="match status" value="1"/>
</dbReference>
<dbReference type="InterPro" id="IPR013783">
    <property type="entry name" value="Ig-like_fold"/>
</dbReference>
<keyword evidence="8" id="KW-1185">Reference proteome</keyword>
<dbReference type="GeneID" id="78228773"/>
<dbReference type="Proteomes" id="UP000003157">
    <property type="component" value="Unassembled WGS sequence"/>
</dbReference>
<dbReference type="STRING" id="100884.GCA_000269565_00886"/>
<sequence>MNKLSKLFKMILSIIIIVSFSLVSIGNVSANNISNSNDYPKQDKIEYNGKITYGSNIVGDFTINGKQAFCMEHPKSTPPTGTKITVSIYDNADIRKVLYYGWGGPEQWSGFENRAHGIVVTSLALSYYYYGDNSSFKTIKNFMEFIEKNKVPSFELEFSKSNVLAFRDGNIQKTESITLKSGSDIFGITINLPDEVTYVNEGNGNRQTGGSLTIKGKTKFHFEAPLNVELDKWNTGEQTKSYNFSPILAKAGGSYQSTGYGEYVEDPSKTTSLTVDWLQLASLELTKTDVYGNLINGAVFRLWNNGDYDKEVTVTNGKIKVDNLTTGIYYLQEKTAPQGFLVDDTIYTITLNAGDSASQTVSNKEPTGKITVVKESENKDRIIGAKFNVVADGEIISAAGKVLYNNGDVVDTLTTDKQGTAVTKNLPLGNYIVYETQAPTGYLLNTERYQVSLRYDNQTTPVITSSTTIEDKEPLGSIHLEKEIESTITDHQLGDAFLSQVEFGLYAREKITNVSGTKVFYSQDELVSKKITDENGHIEWTDLPMGNYYIKELQTNPSMILNPDIIYVSLHYQNQTTSHVTVKTKTSNTIASQRIQIFKEGIKDGEAGTVPGLAGAEFTFVLNSEYEKVGFDKAHKYFVGTTDTNGYLTTSLLPYGTYRVKETKTPEGYYGASDFLITIEKDASLYEIGYQIKKVTVNNVPFESLLKVVKKDKETGKTVLLKGATFKVKNVDTNEYVSYIDWSLFPQIIVNQWTTHDDGTITLNTKLKIGHYQLEEIEAPDGYVLTKEPIPFEITMDHYEISSDQVTPITVVQLVDQSVKGKVTIEKKGEVLTDYKDGKFIYEERGLAHAKFGIYAKSDILDPSHDGIVLYKQGELIETLETTEGGKITSHELPLGDYECKELEAPYGYVLNSEVKTFSLSYKGQSVDIVYEDIGITNERQKIVVEVSKKDEETKKYLSGAEISLFANRDIYNYDGDVIVEAGTLLETIVSRQDGKVSFQSDLPLDLTPEYAIMPLSELNDELVGDTNSLYVVKETKQPDGYLLKNVHYYVDGKYTTEKQDTLIFTYDFLNQVTKTQINKVDSETLENIIGAKLQVIDKESHKVIDEWVSEKEGHLVQGLIVGRTYILHEVEAPFGYILAADTEFIIPESREIQSITFMNVKAPVITLGDEPKVNIPQKDIPTEDQTIIFSYLIMGIGACAILFILFKKED</sequence>
<dbReference type="Pfam" id="PF20610">
    <property type="entry name" value="TED_2"/>
    <property type="match status" value="1"/>
</dbReference>
<protein>
    <recommendedName>
        <fullName evidence="9">Collagen adhesion protein</fullName>
    </recommendedName>
</protein>
<feature type="domain" description="SpaA-like prealbumin fold" evidence="5">
    <location>
        <begin position="945"/>
        <end position="1051"/>
    </location>
</feature>
<proteinExistence type="inferred from homology"/>
<feature type="domain" description="SpaA-like prealbumin fold" evidence="5">
    <location>
        <begin position="282"/>
        <end position="364"/>
    </location>
</feature>
<dbReference type="InterPro" id="IPR041033">
    <property type="entry name" value="SpaA_PFL_dom_1"/>
</dbReference>
<evidence type="ECO:0000259" key="5">
    <source>
        <dbReference type="Pfam" id="PF17802"/>
    </source>
</evidence>
<feature type="domain" description="SpaA-like prealbumin fold" evidence="5">
    <location>
        <begin position="611"/>
        <end position="686"/>
    </location>
</feature>
<feature type="domain" description="SpaA-like prealbumin fold" evidence="5">
    <location>
        <begin position="1076"/>
        <end position="1160"/>
    </location>
</feature>
<evidence type="ECO:0000256" key="2">
    <source>
        <dbReference type="ARBA" id="ARBA00022525"/>
    </source>
</evidence>
<evidence type="ECO:0000256" key="4">
    <source>
        <dbReference type="SAM" id="Phobius"/>
    </source>
</evidence>
<keyword evidence="2" id="KW-0964">Secreted</keyword>
<evidence type="ECO:0000256" key="1">
    <source>
        <dbReference type="ARBA" id="ARBA00007257"/>
    </source>
</evidence>
<dbReference type="eggNOG" id="COG4932">
    <property type="taxonomic scope" value="Bacteria"/>
</dbReference>
<keyword evidence="3" id="KW-0732">Signal</keyword>
<dbReference type="OrthoDB" id="1769694at2"/>
<feature type="domain" description="SpaA-like prealbumin fold" evidence="5">
    <location>
        <begin position="368"/>
        <end position="460"/>
    </location>
</feature>
<comment type="similarity">
    <text evidence="1">Belongs to the serine-aspartate repeat-containing protein (SDr) family.</text>
</comment>
<feature type="domain" description="SpaA-like prealbumin fold" evidence="5">
    <location>
        <begin position="497"/>
        <end position="583"/>
    </location>
</feature>
<comment type="caution">
    <text evidence="7">The sequence shown here is derived from an EMBL/GenBank/DDBJ whole genome shotgun (WGS) entry which is preliminary data.</text>
</comment>
<feature type="domain" description="SpaA-like prealbumin fold" evidence="5">
    <location>
        <begin position="845"/>
        <end position="929"/>
    </location>
</feature>
<accession>E7G7S9</accession>
<evidence type="ECO:0000313" key="7">
    <source>
        <dbReference type="EMBL" id="EFW05850.1"/>
    </source>
</evidence>
<dbReference type="PANTHER" id="PTHR36108:SF13">
    <property type="entry name" value="COLOSSIN-B-RELATED"/>
    <property type="match status" value="1"/>
</dbReference>